<name>A0A2P8E7P2_9BACT</name>
<organism evidence="1 2">
    <name type="scientific">Cecembia rubra</name>
    <dbReference type="NCBI Taxonomy" id="1485585"/>
    <lineage>
        <taxon>Bacteria</taxon>
        <taxon>Pseudomonadati</taxon>
        <taxon>Bacteroidota</taxon>
        <taxon>Cytophagia</taxon>
        <taxon>Cytophagales</taxon>
        <taxon>Cyclobacteriaceae</taxon>
        <taxon>Cecembia</taxon>
    </lineage>
</organism>
<sequence>MMYSVQNKISFALIFLLLSCIGKPKKTNPELENVVKSASQFAIIDLDRCNSCFSEYTDKLNLSANDSSTLVIVLSNSKKKAMLFGNENKIKVLWDSTRYFENYLEKSSYYFQTNSSKK</sequence>
<proteinExistence type="predicted"/>
<dbReference type="Proteomes" id="UP000240708">
    <property type="component" value="Unassembled WGS sequence"/>
</dbReference>
<evidence type="ECO:0000313" key="2">
    <source>
        <dbReference type="Proteomes" id="UP000240708"/>
    </source>
</evidence>
<comment type="caution">
    <text evidence="1">The sequence shown here is derived from an EMBL/GenBank/DDBJ whole genome shotgun (WGS) entry which is preliminary data.</text>
</comment>
<evidence type="ECO:0000313" key="1">
    <source>
        <dbReference type="EMBL" id="PSL05494.1"/>
    </source>
</evidence>
<dbReference type="AlphaFoldDB" id="A0A2P8E7P2"/>
<protein>
    <submittedName>
        <fullName evidence="1">Uncharacterized protein</fullName>
    </submittedName>
</protein>
<accession>A0A2P8E7P2</accession>
<reference evidence="1 2" key="1">
    <citation type="submission" date="2018-03" db="EMBL/GenBank/DDBJ databases">
        <title>Genomic Encyclopedia of Archaeal and Bacterial Type Strains, Phase II (KMG-II): from individual species to whole genera.</title>
        <authorList>
            <person name="Goeker M."/>
        </authorList>
    </citation>
    <scope>NUCLEOTIDE SEQUENCE [LARGE SCALE GENOMIC DNA]</scope>
    <source>
        <strain evidence="1 2">DSM 28057</strain>
    </source>
</reference>
<dbReference type="EMBL" id="PYGF01000003">
    <property type="protein sequence ID" value="PSL05494.1"/>
    <property type="molecule type" value="Genomic_DNA"/>
</dbReference>
<keyword evidence="2" id="KW-1185">Reference proteome</keyword>
<gene>
    <name evidence="1" type="ORF">CLV48_1033</name>
</gene>